<dbReference type="OrthoDB" id="27975at2759"/>
<name>A0A9W4JL25_9EURO</name>
<dbReference type="Proteomes" id="UP001152649">
    <property type="component" value="Unassembled WGS sequence"/>
</dbReference>
<keyword evidence="1" id="KW-0732">Signal</keyword>
<feature type="signal peptide" evidence="1">
    <location>
        <begin position="1"/>
        <end position="17"/>
    </location>
</feature>
<proteinExistence type="predicted"/>
<comment type="caution">
    <text evidence="2">The sequence shown here is derived from an EMBL/GenBank/DDBJ whole genome shotgun (WGS) entry which is preliminary data.</text>
</comment>
<keyword evidence="3" id="KW-1185">Reference proteome</keyword>
<accession>A0A9W4JL25</accession>
<gene>
    <name evidence="2" type="ORF">PSALAMII_LOCUS7412</name>
</gene>
<dbReference type="EMBL" id="CAJVPG010000343">
    <property type="protein sequence ID" value="CAG8397244.1"/>
    <property type="molecule type" value="Genomic_DNA"/>
</dbReference>
<protein>
    <submittedName>
        <fullName evidence="2">Uncharacterized protein</fullName>
    </submittedName>
</protein>
<reference evidence="2" key="1">
    <citation type="submission" date="2021-07" db="EMBL/GenBank/DDBJ databases">
        <authorList>
            <person name="Branca A.L. A."/>
        </authorList>
    </citation>
    <scope>NUCLEOTIDE SEQUENCE</scope>
</reference>
<feature type="chain" id="PRO_5040845834" evidence="1">
    <location>
        <begin position="18"/>
        <end position="112"/>
    </location>
</feature>
<evidence type="ECO:0000313" key="3">
    <source>
        <dbReference type="Proteomes" id="UP001152649"/>
    </source>
</evidence>
<dbReference type="AlphaFoldDB" id="A0A9W4JL25"/>
<evidence type="ECO:0000313" key="2">
    <source>
        <dbReference type="EMBL" id="CAG8397244.1"/>
    </source>
</evidence>
<evidence type="ECO:0000256" key="1">
    <source>
        <dbReference type="SAM" id="SignalP"/>
    </source>
</evidence>
<sequence length="112" mass="11664">MRLETPFVLGLAASASALWSVTYYTTTDCSGARKEVGGYEAGCWTLEDGTESVMVSTDSGNNITLSTGSNCNAPYGDEIPSGVTDLCVNAATDALEISFTTLPSSFLSQTLS</sequence>
<organism evidence="2 3">
    <name type="scientific">Penicillium salamii</name>
    <dbReference type="NCBI Taxonomy" id="1612424"/>
    <lineage>
        <taxon>Eukaryota</taxon>
        <taxon>Fungi</taxon>
        <taxon>Dikarya</taxon>
        <taxon>Ascomycota</taxon>
        <taxon>Pezizomycotina</taxon>
        <taxon>Eurotiomycetes</taxon>
        <taxon>Eurotiomycetidae</taxon>
        <taxon>Eurotiales</taxon>
        <taxon>Aspergillaceae</taxon>
        <taxon>Penicillium</taxon>
    </lineage>
</organism>